<feature type="transmembrane region" description="Helical" evidence="1">
    <location>
        <begin position="119"/>
        <end position="136"/>
    </location>
</feature>
<evidence type="ECO:0000313" key="2">
    <source>
        <dbReference type="EMBL" id="QIZ78592.1"/>
    </source>
</evidence>
<dbReference type="AlphaFoldDB" id="A0A6H1ULB8"/>
<gene>
    <name evidence="2" type="ORF">HER31_17800</name>
</gene>
<organism evidence="2 3">
    <name type="scientific">Ferrimonas lipolytica</name>
    <dbReference type="NCBI Taxonomy" id="2724191"/>
    <lineage>
        <taxon>Bacteria</taxon>
        <taxon>Pseudomonadati</taxon>
        <taxon>Pseudomonadota</taxon>
        <taxon>Gammaproteobacteria</taxon>
        <taxon>Alteromonadales</taxon>
        <taxon>Ferrimonadaceae</taxon>
        <taxon>Ferrimonas</taxon>
    </lineage>
</organism>
<feature type="transmembrane region" description="Helical" evidence="1">
    <location>
        <begin position="88"/>
        <end position="107"/>
    </location>
</feature>
<dbReference type="EMBL" id="CP051180">
    <property type="protein sequence ID" value="QIZ78592.1"/>
    <property type="molecule type" value="Genomic_DNA"/>
</dbReference>
<sequence>MPLIFPLLLLCRLFPGFGLVADSYSKITLLMNKLVAPAMVGCVISILYHGSPSMFEFVVISLALGGNIGSQLLALIESQLQQKMSDGAAWLNTLAFTIILLLATVLLDGQWTPMLAAGWIGYQLLMLALLILRVLISPLKPMSKSDIQSQ</sequence>
<keyword evidence="1" id="KW-0812">Transmembrane</keyword>
<keyword evidence="1" id="KW-1133">Transmembrane helix</keyword>
<protein>
    <submittedName>
        <fullName evidence="2">Uncharacterized protein</fullName>
    </submittedName>
</protein>
<dbReference type="Proteomes" id="UP000501602">
    <property type="component" value="Chromosome"/>
</dbReference>
<keyword evidence="3" id="KW-1185">Reference proteome</keyword>
<evidence type="ECO:0000313" key="3">
    <source>
        <dbReference type="Proteomes" id="UP000501602"/>
    </source>
</evidence>
<feature type="transmembrane region" description="Helical" evidence="1">
    <location>
        <begin position="57"/>
        <end position="76"/>
    </location>
</feature>
<proteinExistence type="predicted"/>
<evidence type="ECO:0000256" key="1">
    <source>
        <dbReference type="SAM" id="Phobius"/>
    </source>
</evidence>
<reference evidence="2 3" key="1">
    <citation type="submission" date="2020-04" db="EMBL/GenBank/DDBJ databases">
        <title>Ferrimonas sp. S7 isolated from sea water.</title>
        <authorList>
            <person name="Bae S.S."/>
            <person name="Baek K."/>
        </authorList>
    </citation>
    <scope>NUCLEOTIDE SEQUENCE [LARGE SCALE GENOMIC DNA]</scope>
    <source>
        <strain evidence="2 3">S7</strain>
    </source>
</reference>
<accession>A0A6H1ULB8</accession>
<keyword evidence="1" id="KW-0472">Membrane</keyword>
<dbReference type="KEGG" id="fes:HER31_17800"/>
<dbReference type="RefSeq" id="WP_168662702.1">
    <property type="nucleotide sequence ID" value="NZ_CP051180.1"/>
</dbReference>
<name>A0A6H1ULB8_9GAMM</name>